<dbReference type="EMBL" id="NBXE01000029">
    <property type="protein sequence ID" value="RFA26114.1"/>
    <property type="molecule type" value="Genomic_DNA"/>
</dbReference>
<evidence type="ECO:0000313" key="1">
    <source>
        <dbReference type="EMBL" id="RFA26114.1"/>
    </source>
</evidence>
<proteinExistence type="predicted"/>
<protein>
    <submittedName>
        <fullName evidence="1">Uncharacterized protein</fullName>
    </submittedName>
</protein>
<comment type="caution">
    <text evidence="1">The sequence shown here is derived from an EMBL/GenBank/DDBJ whole genome shotgun (WGS) entry which is preliminary data.</text>
</comment>
<dbReference type="Proteomes" id="UP000257080">
    <property type="component" value="Unassembled WGS sequence"/>
</dbReference>
<dbReference type="OrthoDB" id="5004913at2"/>
<accession>A0A3E0WB86</accession>
<dbReference type="AlphaFoldDB" id="A0A3E0WB86"/>
<name>A0A3E0WB86_9MICO</name>
<reference evidence="1 2" key="1">
    <citation type="submission" date="2017-04" db="EMBL/GenBank/DDBJ databases">
        <title>Comparative genome analysis of Subtercola boreus.</title>
        <authorList>
            <person name="Cho Y.-J."/>
            <person name="Cho A."/>
            <person name="Kim O.-S."/>
            <person name="Lee J.-I."/>
        </authorList>
    </citation>
    <scope>NUCLEOTIDE SEQUENCE [LARGE SCALE GENOMIC DNA]</scope>
    <source>
        <strain evidence="1 2">P28004</strain>
    </source>
</reference>
<sequence>MDACAELATLAGRLAVGETSPRRFLVRLGEEGGGIRRGALWMIDATLAGRNRLPGRGFSPALDDGSTGQARHFAGTAAAAARLGAAVTRWVSVHVRRDPLDSADGRLSEEAIRFAALVRSGDLPLAETEAWIREHLCA</sequence>
<gene>
    <name evidence="1" type="ORF">B7R25_11540</name>
</gene>
<evidence type="ECO:0000313" key="2">
    <source>
        <dbReference type="Proteomes" id="UP000257080"/>
    </source>
</evidence>
<organism evidence="1 2">
    <name type="scientific">Subtercola boreus</name>
    <dbReference type="NCBI Taxonomy" id="120213"/>
    <lineage>
        <taxon>Bacteria</taxon>
        <taxon>Bacillati</taxon>
        <taxon>Actinomycetota</taxon>
        <taxon>Actinomycetes</taxon>
        <taxon>Micrococcales</taxon>
        <taxon>Microbacteriaceae</taxon>
        <taxon>Subtercola</taxon>
    </lineage>
</organism>
<dbReference type="RefSeq" id="WP_147304022.1">
    <property type="nucleotide sequence ID" value="NZ_NBXC01000024.1"/>
</dbReference>